<keyword evidence="1 7" id="KW-0436">Ligase</keyword>
<dbReference type="OrthoDB" id="9807064at2"/>
<dbReference type="Gene3D" id="3.30.930.10">
    <property type="entry name" value="Bira Bifunctional Protein, Domain 2"/>
    <property type="match status" value="1"/>
</dbReference>
<evidence type="ECO:0000256" key="1">
    <source>
        <dbReference type="ARBA" id="ARBA00022598"/>
    </source>
</evidence>
<protein>
    <recommendedName>
        <fullName evidence="5">biotin--[biotin carboxyl-carrier protein] ligase</fullName>
        <ecNumber evidence="5">6.3.4.15</ecNumber>
    </recommendedName>
</protein>
<evidence type="ECO:0000256" key="5">
    <source>
        <dbReference type="ARBA" id="ARBA00024227"/>
    </source>
</evidence>
<evidence type="ECO:0000259" key="6">
    <source>
        <dbReference type="PROSITE" id="PS51733"/>
    </source>
</evidence>
<accession>A0A542DNX5</accession>
<sequence>MNQRKAPIDAARLRAELVAPAGPYAALDVVASTGSTNADLLDAVTEDAEDRTVLLAEEQTAGAGRRGRTWHSPAGAGIYCSVLLRPAEVSFARLGSLAVVAGLALIDLSTELGVDAVLKWPNDMLAGPDREKCAGILSEAAASDERAVVLGMGLNVLAAPQPVPPGPGGLAATSLREQGAATTDRTELARLLLLALAERERRWRQAAGDLVRAGLLEDYRARCVTLGQEVKIGAPDGSTLLGIAVDVDAAGQLVLETGDGERRTIFAGDVVHLRQA</sequence>
<dbReference type="Pfam" id="PF02237">
    <property type="entry name" value="BPL_C"/>
    <property type="match status" value="1"/>
</dbReference>
<evidence type="ECO:0000256" key="2">
    <source>
        <dbReference type="ARBA" id="ARBA00022741"/>
    </source>
</evidence>
<dbReference type="EC" id="6.3.4.15" evidence="5"/>
<dbReference type="SUPFAM" id="SSF55681">
    <property type="entry name" value="Class II aaRS and biotin synthetases"/>
    <property type="match status" value="1"/>
</dbReference>
<dbReference type="SUPFAM" id="SSF50037">
    <property type="entry name" value="C-terminal domain of transcriptional repressors"/>
    <property type="match status" value="1"/>
</dbReference>
<evidence type="ECO:0000313" key="7">
    <source>
        <dbReference type="EMBL" id="TQJ04757.1"/>
    </source>
</evidence>
<feature type="domain" description="BPL/LPL catalytic" evidence="6">
    <location>
        <begin position="16"/>
        <end position="204"/>
    </location>
</feature>
<name>A0A542DNX5_AMYCI</name>
<dbReference type="InterPro" id="IPR004143">
    <property type="entry name" value="BPL_LPL_catalytic"/>
</dbReference>
<dbReference type="GO" id="GO:0005524">
    <property type="term" value="F:ATP binding"/>
    <property type="evidence" value="ECO:0007669"/>
    <property type="project" value="UniProtKB-KW"/>
</dbReference>
<dbReference type="GO" id="GO:0004077">
    <property type="term" value="F:biotin--[biotin carboxyl-carrier protein] ligase activity"/>
    <property type="evidence" value="ECO:0007669"/>
    <property type="project" value="UniProtKB-EC"/>
</dbReference>
<dbReference type="PROSITE" id="PS51733">
    <property type="entry name" value="BPL_LPL_CATALYTIC"/>
    <property type="match status" value="1"/>
</dbReference>
<organism evidence="7 8">
    <name type="scientific">Amycolatopsis cihanbeyliensis</name>
    <dbReference type="NCBI Taxonomy" id="1128664"/>
    <lineage>
        <taxon>Bacteria</taxon>
        <taxon>Bacillati</taxon>
        <taxon>Actinomycetota</taxon>
        <taxon>Actinomycetes</taxon>
        <taxon>Pseudonocardiales</taxon>
        <taxon>Pseudonocardiaceae</taxon>
        <taxon>Amycolatopsis</taxon>
    </lineage>
</organism>
<dbReference type="RefSeq" id="WP_142000400.1">
    <property type="nucleotide sequence ID" value="NZ_VFML01000001.1"/>
</dbReference>
<dbReference type="AlphaFoldDB" id="A0A542DNX5"/>
<dbReference type="GO" id="GO:0005737">
    <property type="term" value="C:cytoplasm"/>
    <property type="evidence" value="ECO:0007669"/>
    <property type="project" value="TreeGrafter"/>
</dbReference>
<evidence type="ECO:0000256" key="3">
    <source>
        <dbReference type="ARBA" id="ARBA00022840"/>
    </source>
</evidence>
<dbReference type="EMBL" id="VFML01000001">
    <property type="protein sequence ID" value="TQJ04757.1"/>
    <property type="molecule type" value="Genomic_DNA"/>
</dbReference>
<proteinExistence type="predicted"/>
<dbReference type="InterPro" id="IPR045864">
    <property type="entry name" value="aa-tRNA-synth_II/BPL/LPL"/>
</dbReference>
<gene>
    <name evidence="7" type="ORF">FB471_4566</name>
</gene>
<keyword evidence="2" id="KW-0547">Nucleotide-binding</keyword>
<dbReference type="PANTHER" id="PTHR12835:SF5">
    <property type="entry name" value="BIOTIN--PROTEIN LIGASE"/>
    <property type="match status" value="1"/>
</dbReference>
<dbReference type="PANTHER" id="PTHR12835">
    <property type="entry name" value="BIOTIN PROTEIN LIGASE"/>
    <property type="match status" value="1"/>
</dbReference>
<dbReference type="Gene3D" id="2.30.30.100">
    <property type="match status" value="1"/>
</dbReference>
<dbReference type="Proteomes" id="UP000320876">
    <property type="component" value="Unassembled WGS sequence"/>
</dbReference>
<reference evidence="7 8" key="1">
    <citation type="submission" date="2019-06" db="EMBL/GenBank/DDBJ databases">
        <title>Sequencing the genomes of 1000 actinobacteria strains.</title>
        <authorList>
            <person name="Klenk H.-P."/>
        </authorList>
    </citation>
    <scope>NUCLEOTIDE SEQUENCE [LARGE SCALE GENOMIC DNA]</scope>
    <source>
        <strain evidence="7 8">DSM 45679</strain>
    </source>
</reference>
<keyword evidence="8" id="KW-1185">Reference proteome</keyword>
<dbReference type="Pfam" id="PF03099">
    <property type="entry name" value="BPL_LplA_LipB"/>
    <property type="match status" value="1"/>
</dbReference>
<dbReference type="InterPro" id="IPR004408">
    <property type="entry name" value="Biotin_CoA_COase_ligase"/>
</dbReference>
<keyword evidence="4" id="KW-0092">Biotin</keyword>
<dbReference type="InterPro" id="IPR008988">
    <property type="entry name" value="Transcriptional_repressor_C"/>
</dbReference>
<dbReference type="InterPro" id="IPR003142">
    <property type="entry name" value="BPL_C"/>
</dbReference>
<keyword evidence="3" id="KW-0067">ATP-binding</keyword>
<evidence type="ECO:0000313" key="8">
    <source>
        <dbReference type="Proteomes" id="UP000320876"/>
    </source>
</evidence>
<comment type="caution">
    <text evidence="7">The sequence shown here is derived from an EMBL/GenBank/DDBJ whole genome shotgun (WGS) entry which is preliminary data.</text>
</comment>
<dbReference type="CDD" id="cd16442">
    <property type="entry name" value="BPL"/>
    <property type="match status" value="1"/>
</dbReference>
<dbReference type="NCBIfam" id="TIGR00121">
    <property type="entry name" value="birA_ligase"/>
    <property type="match status" value="1"/>
</dbReference>
<evidence type="ECO:0000256" key="4">
    <source>
        <dbReference type="ARBA" id="ARBA00023267"/>
    </source>
</evidence>